<protein>
    <submittedName>
        <fullName evidence="2">Uncharacterized protein</fullName>
    </submittedName>
</protein>
<proteinExistence type="predicted"/>
<reference evidence="2" key="1">
    <citation type="submission" date="2018-12" db="EMBL/GenBank/DDBJ databases">
        <title>Novel natural products biosynthetic potential of the class Ktedonobacteria.</title>
        <authorList>
            <person name="Zheng Y."/>
            <person name="Saitou A."/>
            <person name="Wang C.M."/>
            <person name="Toyoda A."/>
            <person name="Minakuchi Y."/>
            <person name="Sekiguchi Y."/>
            <person name="Ueda K."/>
            <person name="Takano H."/>
            <person name="Sakai Y."/>
            <person name="Yokota A."/>
            <person name="Yabe S."/>
        </authorList>
    </citation>
    <scope>NUCLEOTIDE SEQUENCE</scope>
    <source>
        <strain evidence="2">COM3</strain>
    </source>
</reference>
<name>A0A455SNM3_9CHLR</name>
<sequence length="167" mass="19377">MPKVNRTIREGRQLHKVVASRRCRECEEEALGRCPDCNLSFCQEHFPKQHHSPCAERQMRLAQEQICYVCGIQVYPDQWSISRTSHFVDNFFCRGCGRHICDELHTQRKSEDVTIIRDGMRGHRYQYVNRYCDLCSPLHFVGGLKGLARTLVALGTVAAAVFFYFHP</sequence>
<feature type="transmembrane region" description="Helical" evidence="1">
    <location>
        <begin position="146"/>
        <end position="165"/>
    </location>
</feature>
<dbReference type="EMBL" id="AP019376">
    <property type="protein sequence ID" value="BBH88579.1"/>
    <property type="molecule type" value="Genomic_DNA"/>
</dbReference>
<keyword evidence="1" id="KW-0812">Transmembrane</keyword>
<keyword evidence="1" id="KW-0472">Membrane</keyword>
<accession>A0A455SNM3</accession>
<organism evidence="2">
    <name type="scientific">Thermosporothrix sp. COM3</name>
    <dbReference type="NCBI Taxonomy" id="2490863"/>
    <lineage>
        <taxon>Bacteria</taxon>
        <taxon>Bacillati</taxon>
        <taxon>Chloroflexota</taxon>
        <taxon>Ktedonobacteria</taxon>
        <taxon>Ktedonobacterales</taxon>
        <taxon>Thermosporotrichaceae</taxon>
        <taxon>Thermosporothrix</taxon>
    </lineage>
</organism>
<evidence type="ECO:0000256" key="1">
    <source>
        <dbReference type="SAM" id="Phobius"/>
    </source>
</evidence>
<gene>
    <name evidence="2" type="ORF">KTC_33300</name>
</gene>
<dbReference type="AlphaFoldDB" id="A0A455SNM3"/>
<evidence type="ECO:0000313" key="2">
    <source>
        <dbReference type="EMBL" id="BBH88579.1"/>
    </source>
</evidence>
<keyword evidence="1" id="KW-1133">Transmembrane helix</keyword>